<dbReference type="eggNOG" id="ENOG502T6C8">
    <property type="taxonomic scope" value="Eukaryota"/>
</dbReference>
<name>C4JS18_UNCRE</name>
<dbReference type="KEGG" id="ure:UREG_05257"/>
<dbReference type="Pfam" id="PF20174">
    <property type="entry name" value="DUF6540"/>
    <property type="match status" value="1"/>
</dbReference>
<dbReference type="InterPro" id="IPR046670">
    <property type="entry name" value="DUF6540"/>
</dbReference>
<dbReference type="RefSeq" id="XP_002584568.1">
    <property type="nucleotide sequence ID" value="XM_002584522.1"/>
</dbReference>
<organism evidence="2 3">
    <name type="scientific">Uncinocarpus reesii (strain UAMH 1704)</name>
    <dbReference type="NCBI Taxonomy" id="336963"/>
    <lineage>
        <taxon>Eukaryota</taxon>
        <taxon>Fungi</taxon>
        <taxon>Dikarya</taxon>
        <taxon>Ascomycota</taxon>
        <taxon>Pezizomycotina</taxon>
        <taxon>Eurotiomycetes</taxon>
        <taxon>Eurotiomycetidae</taxon>
        <taxon>Onygenales</taxon>
        <taxon>Onygenaceae</taxon>
        <taxon>Uncinocarpus</taxon>
    </lineage>
</organism>
<proteinExistence type="predicted"/>
<dbReference type="Proteomes" id="UP000002058">
    <property type="component" value="Unassembled WGS sequence"/>
</dbReference>
<keyword evidence="3" id="KW-1185">Reference proteome</keyword>
<sequence length="187" mass="20673">MSQSATLVSQQPSNPDSKPTPDAGPKPWLGPAPKAEQKGIYIFLWDTGAKGKYHWGLFIALSQSSGVLFHHVPIGNQWEFLMENEDILTSQGLLAGLKIGEIEEINGDWLKAVEDCVRSARVDKSRGEFNSRTWVMAAIYELANGGFIWLDPDWGKVRHIEEEALRLALDAVAVDMQIISQSELSGP</sequence>
<gene>
    <name evidence="2" type="ORF">UREG_05257</name>
</gene>
<dbReference type="VEuPathDB" id="FungiDB:UREG_05257"/>
<dbReference type="HOGENOM" id="CLU_095741_3_0_1"/>
<feature type="compositionally biased region" description="Polar residues" evidence="1">
    <location>
        <begin position="1"/>
        <end position="17"/>
    </location>
</feature>
<evidence type="ECO:0000313" key="3">
    <source>
        <dbReference type="Proteomes" id="UP000002058"/>
    </source>
</evidence>
<dbReference type="EMBL" id="CH476617">
    <property type="protein sequence ID" value="EEP80415.1"/>
    <property type="molecule type" value="Genomic_DNA"/>
</dbReference>
<protein>
    <submittedName>
        <fullName evidence="2">Uncharacterized protein</fullName>
    </submittedName>
</protein>
<feature type="region of interest" description="Disordered" evidence="1">
    <location>
        <begin position="1"/>
        <end position="30"/>
    </location>
</feature>
<dbReference type="AlphaFoldDB" id="C4JS18"/>
<dbReference type="GeneID" id="8442115"/>
<dbReference type="OrthoDB" id="3016366at2759"/>
<dbReference type="OMA" id="FIDLEPC"/>
<evidence type="ECO:0000313" key="2">
    <source>
        <dbReference type="EMBL" id="EEP80415.1"/>
    </source>
</evidence>
<accession>C4JS18</accession>
<reference evidence="3" key="1">
    <citation type="journal article" date="2009" name="Genome Res.">
        <title>Comparative genomic analyses of the human fungal pathogens Coccidioides and their relatives.</title>
        <authorList>
            <person name="Sharpton T.J."/>
            <person name="Stajich J.E."/>
            <person name="Rounsley S.D."/>
            <person name="Gardner M.J."/>
            <person name="Wortman J.R."/>
            <person name="Jordar V.S."/>
            <person name="Maiti R."/>
            <person name="Kodira C.D."/>
            <person name="Neafsey D.E."/>
            <person name="Zeng Q."/>
            <person name="Hung C.-Y."/>
            <person name="McMahan C."/>
            <person name="Muszewska A."/>
            <person name="Grynberg M."/>
            <person name="Mandel M.A."/>
            <person name="Kellner E.M."/>
            <person name="Barker B.M."/>
            <person name="Galgiani J.N."/>
            <person name="Orbach M.J."/>
            <person name="Kirkland T.N."/>
            <person name="Cole G.T."/>
            <person name="Henn M.R."/>
            <person name="Birren B.W."/>
            <person name="Taylor J.W."/>
        </authorList>
    </citation>
    <scope>NUCLEOTIDE SEQUENCE [LARGE SCALE GENOMIC DNA]</scope>
    <source>
        <strain evidence="3">UAMH 1704</strain>
    </source>
</reference>
<dbReference type="InParanoid" id="C4JS18"/>
<evidence type="ECO:0000256" key="1">
    <source>
        <dbReference type="SAM" id="MobiDB-lite"/>
    </source>
</evidence>